<evidence type="ECO:0000313" key="2">
    <source>
        <dbReference type="Proteomes" id="UP000790709"/>
    </source>
</evidence>
<sequence>MGLNLDTESIRRRKLSKPHKNVSDAEPRQPLPPVNGASEQESPKPKRFLGALPRTKKKKSMGTLHPPLIDVVPFPRELRPRGNSGAGAETDMLFVGAEDHDDKPSKVFEARDHFARRRGMMHHPYPHDEAPYMQAYDPILMENDRYTELLLRRLNPNGTPSFHKFAQNPPSTILDLGCGSGEWALDAATAWNQSQVIGLDLINPTQLREKLTTPKNLRWVQGNFVHYKLPFPKDSFDLVRMANLSLCIPYDRWFHVIREVRRVLAPGGHLELIDDQIFFPYDKPPPRSPTTPTVPRRRPPQFDSWLDDDDDEEYTSKSEDETDEDFKSTRTSMSSFNDTFDDKLLPETHPDYIYDPASEWESTSVRSKELESVFEQMLQRKYGIHPRPREVIELVLDKVFGRYNSNKLSSMHLALAPPSNKDTEKASATSTENGGKKKGLKHWVTTIEWDKDEKKEKVDKSSAESVTPASEVPDTISAKAAGRLGITPASTPPPRPAVAQSPGLVLWPYTFIPVPPVELEMHACKNLHALLGCKAALHEYLQDFKGPCDQPAISDATFDDLLWDYECFRRKRFNWPSEVPGYRMDELTSDVTTPKSAGFRAALEATRRPRGSSNDSITSKPLHPRDDLTFVRSIHVYSATKVDEDFAPA</sequence>
<dbReference type="EMBL" id="MU266472">
    <property type="protein sequence ID" value="KAH7922802.1"/>
    <property type="molecule type" value="Genomic_DNA"/>
</dbReference>
<comment type="caution">
    <text evidence="1">The sequence shown here is derived from an EMBL/GenBank/DDBJ whole genome shotgun (WGS) entry which is preliminary data.</text>
</comment>
<proteinExistence type="predicted"/>
<accession>A0ACB8BDC8</accession>
<protein>
    <submittedName>
        <fullName evidence="1">Uncharacterized protein</fullName>
    </submittedName>
</protein>
<organism evidence="1 2">
    <name type="scientific">Leucogyrophana mollusca</name>
    <dbReference type="NCBI Taxonomy" id="85980"/>
    <lineage>
        <taxon>Eukaryota</taxon>
        <taxon>Fungi</taxon>
        <taxon>Dikarya</taxon>
        <taxon>Basidiomycota</taxon>
        <taxon>Agaricomycotina</taxon>
        <taxon>Agaricomycetes</taxon>
        <taxon>Agaricomycetidae</taxon>
        <taxon>Boletales</taxon>
        <taxon>Boletales incertae sedis</taxon>
        <taxon>Leucogyrophana</taxon>
    </lineage>
</organism>
<evidence type="ECO:0000313" key="1">
    <source>
        <dbReference type="EMBL" id="KAH7922802.1"/>
    </source>
</evidence>
<dbReference type="Proteomes" id="UP000790709">
    <property type="component" value="Unassembled WGS sequence"/>
</dbReference>
<gene>
    <name evidence="1" type="ORF">BV22DRAFT_1016579</name>
</gene>
<reference evidence="1" key="1">
    <citation type="journal article" date="2021" name="New Phytol.">
        <title>Evolutionary innovations through gain and loss of genes in the ectomycorrhizal Boletales.</title>
        <authorList>
            <person name="Wu G."/>
            <person name="Miyauchi S."/>
            <person name="Morin E."/>
            <person name="Kuo A."/>
            <person name="Drula E."/>
            <person name="Varga T."/>
            <person name="Kohler A."/>
            <person name="Feng B."/>
            <person name="Cao Y."/>
            <person name="Lipzen A."/>
            <person name="Daum C."/>
            <person name="Hundley H."/>
            <person name="Pangilinan J."/>
            <person name="Johnson J."/>
            <person name="Barry K."/>
            <person name="LaButti K."/>
            <person name="Ng V."/>
            <person name="Ahrendt S."/>
            <person name="Min B."/>
            <person name="Choi I.G."/>
            <person name="Park H."/>
            <person name="Plett J.M."/>
            <person name="Magnuson J."/>
            <person name="Spatafora J.W."/>
            <person name="Nagy L.G."/>
            <person name="Henrissat B."/>
            <person name="Grigoriev I.V."/>
            <person name="Yang Z.L."/>
            <person name="Xu J."/>
            <person name="Martin F.M."/>
        </authorList>
    </citation>
    <scope>NUCLEOTIDE SEQUENCE</scope>
    <source>
        <strain evidence="1">KUC20120723A-06</strain>
    </source>
</reference>
<name>A0ACB8BDC8_9AGAM</name>
<keyword evidence="2" id="KW-1185">Reference proteome</keyword>